<evidence type="ECO:0000256" key="5">
    <source>
        <dbReference type="ARBA" id="ARBA00022516"/>
    </source>
</evidence>
<evidence type="ECO:0000256" key="8">
    <source>
        <dbReference type="ARBA" id="ARBA00022741"/>
    </source>
</evidence>
<sequence length="342" mass="35347">MIGARAPRFWSAPNSLAGTLLAPIGALIGRITLARMGKTGARVPATVICIGNPTVGGAGKTPTAILVLERLAARGARPFALLRGHGGREAGPLLVAGHDAAAVGDEAVLLAAAAPTIVARDRAAGARLAVSLGASHIVMDDGFQNPALEKDAALLVVDGEAGLGNGRVLPAGPLRAPYAAQRRRADALLVIGDGSAGDLLARGDGLVLRGRLVPRPGGAEALAGRRLLAFAGIGRPEKFFTSLRAIGCDLVETRAFPDHYPYTLADIQGLLERAVARDLRIVTTAKDFVRLSGPAFAEARAHIHVLPVGLVLEQEAGLDRLIDAAEARRAETEAALQPSSRR</sequence>
<comment type="pathway">
    <text evidence="2 13">Glycolipid biosynthesis; lipid IV(A) biosynthesis; lipid IV(A) from (3R)-3-hydroxytetradecanoyl-[acyl-carrier-protein] and UDP-N-acetyl-alpha-D-glucosamine: step 6/6.</text>
</comment>
<dbReference type="UniPathway" id="UPA00359">
    <property type="reaction ID" value="UER00482"/>
</dbReference>
<dbReference type="OrthoDB" id="9766423at2"/>
<keyword evidence="9 13" id="KW-0418">Kinase</keyword>
<name>A0A4R3LWL1_9HYPH</name>
<dbReference type="InterPro" id="IPR003758">
    <property type="entry name" value="LpxK"/>
</dbReference>
<evidence type="ECO:0000256" key="13">
    <source>
        <dbReference type="HAMAP-Rule" id="MF_00409"/>
    </source>
</evidence>
<reference evidence="14 15" key="1">
    <citation type="submission" date="2019-03" db="EMBL/GenBank/DDBJ databases">
        <title>Genomic Encyclopedia of Type Strains, Phase IV (KMG-IV): sequencing the most valuable type-strain genomes for metagenomic binning, comparative biology and taxonomic classification.</title>
        <authorList>
            <person name="Goeker M."/>
        </authorList>
    </citation>
    <scope>NUCLEOTIDE SEQUENCE [LARGE SCALE GENOMIC DNA]</scope>
    <source>
        <strain evidence="14 15">DSM 9035</strain>
    </source>
</reference>
<dbReference type="InterPro" id="IPR027417">
    <property type="entry name" value="P-loop_NTPase"/>
</dbReference>
<dbReference type="GO" id="GO:0009245">
    <property type="term" value="P:lipid A biosynthetic process"/>
    <property type="evidence" value="ECO:0007669"/>
    <property type="project" value="UniProtKB-UniRule"/>
</dbReference>
<evidence type="ECO:0000256" key="6">
    <source>
        <dbReference type="ARBA" id="ARBA00022556"/>
    </source>
</evidence>
<accession>A0A4R3LWL1</accession>
<dbReference type="GO" id="GO:0005524">
    <property type="term" value="F:ATP binding"/>
    <property type="evidence" value="ECO:0007669"/>
    <property type="project" value="UniProtKB-UniRule"/>
</dbReference>
<dbReference type="NCBIfam" id="TIGR00682">
    <property type="entry name" value="lpxK"/>
    <property type="match status" value="1"/>
</dbReference>
<evidence type="ECO:0000256" key="3">
    <source>
        <dbReference type="ARBA" id="ARBA00012071"/>
    </source>
</evidence>
<evidence type="ECO:0000256" key="12">
    <source>
        <dbReference type="ARBA" id="ARBA00029757"/>
    </source>
</evidence>
<evidence type="ECO:0000256" key="4">
    <source>
        <dbReference type="ARBA" id="ARBA00016436"/>
    </source>
</evidence>
<keyword evidence="11 13" id="KW-0443">Lipid metabolism</keyword>
<dbReference type="EMBL" id="SMAI01000011">
    <property type="protein sequence ID" value="TCT02927.1"/>
    <property type="molecule type" value="Genomic_DNA"/>
</dbReference>
<keyword evidence="6 13" id="KW-0441">Lipid A biosynthesis</keyword>
<dbReference type="EC" id="2.7.1.130" evidence="3 13"/>
<feature type="binding site" evidence="13">
    <location>
        <begin position="54"/>
        <end position="61"/>
    </location>
    <ligand>
        <name>ATP</name>
        <dbReference type="ChEBI" id="CHEBI:30616"/>
    </ligand>
</feature>
<keyword evidence="5 13" id="KW-0444">Lipid biosynthesis</keyword>
<dbReference type="AlphaFoldDB" id="A0A4R3LWL1"/>
<gene>
    <name evidence="13" type="primary">lpxK</name>
    <name evidence="14" type="ORF">EDC64_11199</name>
</gene>
<evidence type="ECO:0000256" key="1">
    <source>
        <dbReference type="ARBA" id="ARBA00002274"/>
    </source>
</evidence>
<dbReference type="GO" id="GO:0009244">
    <property type="term" value="P:lipopolysaccharide core region biosynthetic process"/>
    <property type="evidence" value="ECO:0007669"/>
    <property type="project" value="TreeGrafter"/>
</dbReference>
<proteinExistence type="inferred from homology"/>
<comment type="function">
    <text evidence="1 13">Transfers the gamma-phosphate of ATP to the 4'-position of a tetraacyldisaccharide 1-phosphate intermediate (termed DS-1-P) to form tetraacyldisaccharide 1,4'-bis-phosphate (lipid IVA).</text>
</comment>
<evidence type="ECO:0000313" key="14">
    <source>
        <dbReference type="EMBL" id="TCT02927.1"/>
    </source>
</evidence>
<dbReference type="Pfam" id="PF02606">
    <property type="entry name" value="LpxK"/>
    <property type="match status" value="1"/>
</dbReference>
<evidence type="ECO:0000256" key="2">
    <source>
        <dbReference type="ARBA" id="ARBA00004870"/>
    </source>
</evidence>
<dbReference type="HAMAP" id="MF_00409">
    <property type="entry name" value="LpxK"/>
    <property type="match status" value="1"/>
</dbReference>
<protein>
    <recommendedName>
        <fullName evidence="4 13">Tetraacyldisaccharide 4'-kinase</fullName>
        <ecNumber evidence="3 13">2.7.1.130</ecNumber>
    </recommendedName>
    <alternativeName>
        <fullName evidence="12 13">Lipid A 4'-kinase</fullName>
    </alternativeName>
</protein>
<keyword evidence="7 13" id="KW-0808">Transferase</keyword>
<evidence type="ECO:0000313" key="15">
    <source>
        <dbReference type="Proteomes" id="UP000294664"/>
    </source>
</evidence>
<keyword evidence="15" id="KW-1185">Reference proteome</keyword>
<keyword evidence="8 13" id="KW-0547">Nucleotide-binding</keyword>
<keyword evidence="10 13" id="KW-0067">ATP-binding</keyword>
<comment type="catalytic activity">
    <reaction evidence="13">
        <text>a lipid A disaccharide + ATP = a lipid IVA + ADP + H(+)</text>
        <dbReference type="Rhea" id="RHEA:67840"/>
        <dbReference type="ChEBI" id="CHEBI:15378"/>
        <dbReference type="ChEBI" id="CHEBI:30616"/>
        <dbReference type="ChEBI" id="CHEBI:176343"/>
        <dbReference type="ChEBI" id="CHEBI:176425"/>
        <dbReference type="ChEBI" id="CHEBI:456216"/>
        <dbReference type="EC" id="2.7.1.130"/>
    </reaction>
</comment>
<dbReference type="SUPFAM" id="SSF52540">
    <property type="entry name" value="P-loop containing nucleoside triphosphate hydrolases"/>
    <property type="match status" value="1"/>
</dbReference>
<evidence type="ECO:0000256" key="9">
    <source>
        <dbReference type="ARBA" id="ARBA00022777"/>
    </source>
</evidence>
<dbReference type="GO" id="GO:0009029">
    <property type="term" value="F:lipid-A 4'-kinase activity"/>
    <property type="evidence" value="ECO:0007669"/>
    <property type="project" value="UniProtKB-UniRule"/>
</dbReference>
<dbReference type="Proteomes" id="UP000294664">
    <property type="component" value="Unassembled WGS sequence"/>
</dbReference>
<evidence type="ECO:0000256" key="10">
    <source>
        <dbReference type="ARBA" id="ARBA00022840"/>
    </source>
</evidence>
<organism evidence="14 15">
    <name type="scientific">Aquabacter spiritensis</name>
    <dbReference type="NCBI Taxonomy" id="933073"/>
    <lineage>
        <taxon>Bacteria</taxon>
        <taxon>Pseudomonadati</taxon>
        <taxon>Pseudomonadota</taxon>
        <taxon>Alphaproteobacteria</taxon>
        <taxon>Hyphomicrobiales</taxon>
        <taxon>Xanthobacteraceae</taxon>
        <taxon>Aquabacter</taxon>
    </lineage>
</organism>
<dbReference type="PANTHER" id="PTHR42724:SF1">
    <property type="entry name" value="TETRAACYLDISACCHARIDE 4'-KINASE, MITOCHONDRIAL-RELATED"/>
    <property type="match status" value="1"/>
</dbReference>
<dbReference type="GO" id="GO:0005886">
    <property type="term" value="C:plasma membrane"/>
    <property type="evidence" value="ECO:0007669"/>
    <property type="project" value="TreeGrafter"/>
</dbReference>
<evidence type="ECO:0000256" key="11">
    <source>
        <dbReference type="ARBA" id="ARBA00023098"/>
    </source>
</evidence>
<comment type="caution">
    <text evidence="14">The sequence shown here is derived from an EMBL/GenBank/DDBJ whole genome shotgun (WGS) entry which is preliminary data.</text>
</comment>
<evidence type="ECO:0000256" key="7">
    <source>
        <dbReference type="ARBA" id="ARBA00022679"/>
    </source>
</evidence>
<dbReference type="PANTHER" id="PTHR42724">
    <property type="entry name" value="TETRAACYLDISACCHARIDE 4'-KINASE"/>
    <property type="match status" value="1"/>
</dbReference>
<comment type="similarity">
    <text evidence="13">Belongs to the LpxK family.</text>
</comment>